<reference evidence="5 6" key="1">
    <citation type="submission" date="2020-08" db="EMBL/GenBank/DDBJ databases">
        <title>Cohnella phylogeny.</title>
        <authorList>
            <person name="Dunlap C."/>
        </authorList>
    </citation>
    <scope>NUCLEOTIDE SEQUENCE [LARGE SCALE GENOMIC DNA]</scope>
    <source>
        <strain evidence="5 6">DSM 25239</strain>
    </source>
</reference>
<evidence type="ECO:0000256" key="2">
    <source>
        <dbReference type="ARBA" id="ARBA00023125"/>
    </source>
</evidence>
<dbReference type="PRINTS" id="PR00598">
    <property type="entry name" value="HTHMARR"/>
</dbReference>
<dbReference type="InterPro" id="IPR000835">
    <property type="entry name" value="HTH_MarR-typ"/>
</dbReference>
<organism evidence="5 6">
    <name type="scientific">Cohnella xylanilytica</name>
    <dbReference type="NCBI Taxonomy" id="557555"/>
    <lineage>
        <taxon>Bacteria</taxon>
        <taxon>Bacillati</taxon>
        <taxon>Bacillota</taxon>
        <taxon>Bacilli</taxon>
        <taxon>Bacillales</taxon>
        <taxon>Paenibacillaceae</taxon>
        <taxon>Cohnella</taxon>
    </lineage>
</organism>
<accession>A0A841UB19</accession>
<dbReference type="Pfam" id="PF01047">
    <property type="entry name" value="MarR"/>
    <property type="match status" value="1"/>
</dbReference>
<dbReference type="GO" id="GO:0003700">
    <property type="term" value="F:DNA-binding transcription factor activity"/>
    <property type="evidence" value="ECO:0007669"/>
    <property type="project" value="InterPro"/>
</dbReference>
<dbReference type="AlphaFoldDB" id="A0A841UB19"/>
<dbReference type="SUPFAM" id="SSF46785">
    <property type="entry name" value="Winged helix' DNA-binding domain"/>
    <property type="match status" value="1"/>
</dbReference>
<dbReference type="PANTHER" id="PTHR33164">
    <property type="entry name" value="TRANSCRIPTIONAL REGULATOR, MARR FAMILY"/>
    <property type="match status" value="1"/>
</dbReference>
<keyword evidence="3" id="KW-0804">Transcription</keyword>
<dbReference type="PROSITE" id="PS01117">
    <property type="entry name" value="HTH_MARR_1"/>
    <property type="match status" value="1"/>
</dbReference>
<dbReference type="EMBL" id="JACJVR010000112">
    <property type="protein sequence ID" value="MBB6695161.1"/>
    <property type="molecule type" value="Genomic_DNA"/>
</dbReference>
<keyword evidence="2" id="KW-0238">DNA-binding</keyword>
<dbReference type="PANTHER" id="PTHR33164:SF57">
    <property type="entry name" value="MARR-FAMILY TRANSCRIPTIONAL REGULATOR"/>
    <property type="match status" value="1"/>
</dbReference>
<dbReference type="InterPro" id="IPR023187">
    <property type="entry name" value="Tscrpt_reg_MarR-type_CS"/>
</dbReference>
<keyword evidence="6" id="KW-1185">Reference proteome</keyword>
<gene>
    <name evidence="5" type="ORF">H7B90_27570</name>
</gene>
<dbReference type="InterPro" id="IPR036388">
    <property type="entry name" value="WH-like_DNA-bd_sf"/>
</dbReference>
<protein>
    <submittedName>
        <fullName evidence="5">MarR family transcriptional regulator</fullName>
    </submittedName>
</protein>
<evidence type="ECO:0000259" key="4">
    <source>
        <dbReference type="PROSITE" id="PS50995"/>
    </source>
</evidence>
<proteinExistence type="predicted"/>
<dbReference type="RefSeq" id="WP_185139120.1">
    <property type="nucleotide sequence ID" value="NZ_JACJVR010000112.1"/>
</dbReference>
<dbReference type="Proteomes" id="UP000553776">
    <property type="component" value="Unassembled WGS sequence"/>
</dbReference>
<comment type="caution">
    <text evidence="5">The sequence shown here is derived from an EMBL/GenBank/DDBJ whole genome shotgun (WGS) entry which is preliminary data.</text>
</comment>
<name>A0A841UB19_9BACL</name>
<dbReference type="SMART" id="SM00347">
    <property type="entry name" value="HTH_MARR"/>
    <property type="match status" value="1"/>
</dbReference>
<evidence type="ECO:0000313" key="6">
    <source>
        <dbReference type="Proteomes" id="UP000553776"/>
    </source>
</evidence>
<dbReference type="GO" id="GO:0006950">
    <property type="term" value="P:response to stress"/>
    <property type="evidence" value="ECO:0007669"/>
    <property type="project" value="TreeGrafter"/>
</dbReference>
<dbReference type="GO" id="GO:0003677">
    <property type="term" value="F:DNA binding"/>
    <property type="evidence" value="ECO:0007669"/>
    <property type="project" value="UniProtKB-KW"/>
</dbReference>
<dbReference type="InterPro" id="IPR039422">
    <property type="entry name" value="MarR/SlyA-like"/>
</dbReference>
<evidence type="ECO:0000256" key="1">
    <source>
        <dbReference type="ARBA" id="ARBA00023015"/>
    </source>
</evidence>
<dbReference type="InterPro" id="IPR036390">
    <property type="entry name" value="WH_DNA-bd_sf"/>
</dbReference>
<feature type="domain" description="HTH marR-type" evidence="4">
    <location>
        <begin position="1"/>
        <end position="137"/>
    </location>
</feature>
<dbReference type="PROSITE" id="PS50995">
    <property type="entry name" value="HTH_MARR_2"/>
    <property type="match status" value="1"/>
</dbReference>
<evidence type="ECO:0000313" key="5">
    <source>
        <dbReference type="EMBL" id="MBB6695161.1"/>
    </source>
</evidence>
<sequence length="140" mass="15793">MDNRDIELIESELALLVRLATSLSADKSAGSLDRSAYLLLGQFSARGSAGVRALADEFQLDISTVSRQVSALEQKGFVLRKSDPSDGRAYLFEITEEGRAALQEYKKLRTARISEKLQDWTEEERDAFGRLLRKFNRAFM</sequence>
<dbReference type="Gene3D" id="1.10.10.10">
    <property type="entry name" value="Winged helix-like DNA-binding domain superfamily/Winged helix DNA-binding domain"/>
    <property type="match status" value="1"/>
</dbReference>
<evidence type="ECO:0000256" key="3">
    <source>
        <dbReference type="ARBA" id="ARBA00023163"/>
    </source>
</evidence>
<keyword evidence="1" id="KW-0805">Transcription regulation</keyword>